<protein>
    <submittedName>
        <fullName evidence="3">RNA-binding protein</fullName>
    </submittedName>
</protein>
<dbReference type="AlphaFoldDB" id="A0A2T4U8I0"/>
<dbReference type="SUPFAM" id="SSF55174">
    <property type="entry name" value="Alpha-L RNA-binding motif"/>
    <property type="match status" value="1"/>
</dbReference>
<dbReference type="InterPro" id="IPR048443">
    <property type="entry name" value="RqcP2_N"/>
</dbReference>
<dbReference type="InterPro" id="IPR012677">
    <property type="entry name" value="Nucleotide-bd_a/b_plait_sf"/>
</dbReference>
<dbReference type="Pfam" id="PF17774">
    <property type="entry name" value="YlmH_RBD"/>
    <property type="match status" value="1"/>
</dbReference>
<dbReference type="PANTHER" id="PTHR13633:SF3">
    <property type="entry name" value="MITOCHONDRIAL TRANSCRIPTION RESCUE FACTOR 1"/>
    <property type="match status" value="1"/>
</dbReference>
<dbReference type="InterPro" id="IPR040591">
    <property type="entry name" value="RqcP2_RBD"/>
</dbReference>
<keyword evidence="1" id="KW-0694">RNA-binding</keyword>
<dbReference type="CDD" id="cd00165">
    <property type="entry name" value="S4"/>
    <property type="match status" value="1"/>
</dbReference>
<keyword evidence="4" id="KW-1185">Reference proteome</keyword>
<name>A0A2T4U8I0_9BACI</name>
<reference evidence="3 4" key="1">
    <citation type="submission" date="2018-03" db="EMBL/GenBank/DDBJ databases">
        <title>Alkalicoccus saliphilus sp. nov., isolated from a mineral pool.</title>
        <authorList>
            <person name="Zhao B."/>
        </authorList>
    </citation>
    <scope>NUCLEOTIDE SEQUENCE [LARGE SCALE GENOMIC DNA]</scope>
    <source>
        <strain evidence="3 4">6AG</strain>
    </source>
</reference>
<dbReference type="Gene3D" id="3.10.290.10">
    <property type="entry name" value="RNA-binding S4 domain"/>
    <property type="match status" value="1"/>
</dbReference>
<dbReference type="Gene3D" id="3.30.70.330">
    <property type="match status" value="1"/>
</dbReference>
<dbReference type="GO" id="GO:0003723">
    <property type="term" value="F:RNA binding"/>
    <property type="evidence" value="ECO:0007669"/>
    <property type="project" value="UniProtKB-KW"/>
</dbReference>
<dbReference type="SMART" id="SM00363">
    <property type="entry name" value="S4"/>
    <property type="match status" value="1"/>
</dbReference>
<accession>A0A2T4U8I0</accession>
<sequence length="259" mass="29495">MSIYEHFRREEHSFIDQVLDWKNVVQDEYRSKLSDFLDPRQQNIVSSIIGTSGEVTAAFFGGSETAERKRALLHPDYMVPELDDFEIQAYELEYPAKFVTIDHPQVLGTLMGLGLKREKFGDIIFSGEKIQLTAARETASYIEQQVTSVGKAKVSLRPIGLEELLSAKEPYVEDVVTVSSLRLDTILGEAFRLSRSKVKPFIQSEKTKVNWKVIHDPSFQVEGGDMLSMRGKGRCLLHSVEGQTKKGKYRIVLRFYGKR</sequence>
<dbReference type="RefSeq" id="WP_107583959.1">
    <property type="nucleotide sequence ID" value="NZ_PZJJ01000005.1"/>
</dbReference>
<dbReference type="EMBL" id="PZJJ01000005">
    <property type="protein sequence ID" value="PTL39703.1"/>
    <property type="molecule type" value="Genomic_DNA"/>
</dbReference>
<dbReference type="InterPro" id="IPR036986">
    <property type="entry name" value="S4_RNA-bd_sf"/>
</dbReference>
<evidence type="ECO:0000313" key="3">
    <source>
        <dbReference type="EMBL" id="PTL39703.1"/>
    </source>
</evidence>
<organism evidence="3 4">
    <name type="scientific">Alkalicoccus saliphilus</name>
    <dbReference type="NCBI Taxonomy" id="200989"/>
    <lineage>
        <taxon>Bacteria</taxon>
        <taxon>Bacillati</taxon>
        <taxon>Bacillota</taxon>
        <taxon>Bacilli</taxon>
        <taxon>Bacillales</taxon>
        <taxon>Bacillaceae</taxon>
        <taxon>Alkalicoccus</taxon>
    </lineage>
</organism>
<dbReference type="OrthoDB" id="9812787at2"/>
<dbReference type="Gene3D" id="3.30.1370.160">
    <property type="match status" value="1"/>
</dbReference>
<dbReference type="PROSITE" id="PS50889">
    <property type="entry name" value="S4"/>
    <property type="match status" value="1"/>
</dbReference>
<dbReference type="Proteomes" id="UP000240509">
    <property type="component" value="Unassembled WGS sequence"/>
</dbReference>
<evidence type="ECO:0000256" key="1">
    <source>
        <dbReference type="PROSITE-ProRule" id="PRU00182"/>
    </source>
</evidence>
<comment type="caution">
    <text evidence="3">The sequence shown here is derived from an EMBL/GenBank/DDBJ whole genome shotgun (WGS) entry which is preliminary data.</text>
</comment>
<gene>
    <name evidence="3" type="ORF">C6Y45_05135</name>
</gene>
<dbReference type="PANTHER" id="PTHR13633">
    <property type="entry name" value="MITOCHONDRIAL TRANSCRIPTION RESCUE FACTOR 1"/>
    <property type="match status" value="1"/>
</dbReference>
<evidence type="ECO:0000313" key="4">
    <source>
        <dbReference type="Proteomes" id="UP000240509"/>
    </source>
</evidence>
<feature type="domain" description="RNA-binding S4" evidence="2">
    <location>
        <begin position="181"/>
        <end position="241"/>
    </location>
</feature>
<evidence type="ECO:0000259" key="2">
    <source>
        <dbReference type="SMART" id="SM00363"/>
    </source>
</evidence>
<proteinExistence type="predicted"/>
<dbReference type="InterPro" id="IPR002942">
    <property type="entry name" value="S4_RNA-bd"/>
</dbReference>
<dbReference type="Pfam" id="PF21278">
    <property type="entry name" value="YlmH_1st"/>
    <property type="match status" value="1"/>
</dbReference>
<dbReference type="Pfam" id="PF01479">
    <property type="entry name" value="S4"/>
    <property type="match status" value="1"/>
</dbReference>